<dbReference type="VEuPathDB" id="FungiDB:MUCCIDRAFT_115811"/>
<comment type="caution">
    <text evidence="1">The sequence shown here is derived from an EMBL/GenBank/DDBJ whole genome shotgun (WGS) entry which is preliminary data.</text>
</comment>
<sequence length="75" mass="8035">MTRLTFPLPILIAVEHPSGVKQQLCGYTPGKILGDTPGSIPGDTPGKISGDTPDHIISGYTPTNDIWPRLSAIYF</sequence>
<proteinExistence type="predicted"/>
<accession>A0A168H204</accession>
<keyword evidence="2" id="KW-1185">Reference proteome</keyword>
<dbReference type="Proteomes" id="UP000077051">
    <property type="component" value="Unassembled WGS sequence"/>
</dbReference>
<dbReference type="EMBL" id="AMYB01000011">
    <property type="protein sequence ID" value="OAC98280.1"/>
    <property type="molecule type" value="Genomic_DNA"/>
</dbReference>
<evidence type="ECO:0000313" key="1">
    <source>
        <dbReference type="EMBL" id="OAC98280.1"/>
    </source>
</evidence>
<evidence type="ECO:0000313" key="2">
    <source>
        <dbReference type="Proteomes" id="UP000077051"/>
    </source>
</evidence>
<gene>
    <name evidence="1" type="ORF">MUCCIDRAFT_115811</name>
</gene>
<reference evidence="1 2" key="1">
    <citation type="submission" date="2015-06" db="EMBL/GenBank/DDBJ databases">
        <title>Expansion of signal transduction pathways in fungi by whole-genome duplication.</title>
        <authorList>
            <consortium name="DOE Joint Genome Institute"/>
            <person name="Corrochano L.M."/>
            <person name="Kuo A."/>
            <person name="Marcet-Houben M."/>
            <person name="Polaino S."/>
            <person name="Salamov A."/>
            <person name="Villalobos J.M."/>
            <person name="Alvarez M.I."/>
            <person name="Avalos J."/>
            <person name="Benito E.P."/>
            <person name="Benoit I."/>
            <person name="Burger G."/>
            <person name="Camino L.P."/>
            <person name="Canovas D."/>
            <person name="Cerda-Olmedo E."/>
            <person name="Cheng J.-F."/>
            <person name="Dominguez A."/>
            <person name="Elias M."/>
            <person name="Eslava A.P."/>
            <person name="Glaser F."/>
            <person name="Grimwood J."/>
            <person name="Gutierrez G."/>
            <person name="Heitman J."/>
            <person name="Henrissat B."/>
            <person name="Iturriaga E.A."/>
            <person name="Lang B.F."/>
            <person name="Lavin J.L."/>
            <person name="Lee S."/>
            <person name="Li W."/>
            <person name="Lindquist E."/>
            <person name="Lopez-Garcia S."/>
            <person name="Luque E.M."/>
            <person name="Marcos A.T."/>
            <person name="Martin J."/>
            <person name="Mccluskey K."/>
            <person name="Medina H.R."/>
            <person name="Miralles-Duran A."/>
            <person name="Miyazaki A."/>
            <person name="Munoz-Torres E."/>
            <person name="Oguiza J.A."/>
            <person name="Ohm R."/>
            <person name="Olmedo M."/>
            <person name="Orejas M."/>
            <person name="Ortiz-Castellanos L."/>
            <person name="Pisabarro A.G."/>
            <person name="Rodriguez-Romero J."/>
            <person name="Ruiz-Herrera J."/>
            <person name="Ruiz-Vazquez R."/>
            <person name="Sanz C."/>
            <person name="Schackwitz W."/>
            <person name="Schmutz J."/>
            <person name="Shahriari M."/>
            <person name="Shelest E."/>
            <person name="Silva-Franco F."/>
            <person name="Soanes D."/>
            <person name="Syed K."/>
            <person name="Tagua V.G."/>
            <person name="Talbot N.J."/>
            <person name="Thon M."/>
            <person name="De Vries R.P."/>
            <person name="Wiebenga A."/>
            <person name="Yadav J.S."/>
            <person name="Braun E.L."/>
            <person name="Baker S."/>
            <person name="Garre V."/>
            <person name="Horwitz B."/>
            <person name="Torres-Martinez S."/>
            <person name="Idnurm A."/>
            <person name="Herrera-Estrella A."/>
            <person name="Gabaldon T."/>
            <person name="Grigoriev I.V."/>
        </authorList>
    </citation>
    <scope>NUCLEOTIDE SEQUENCE [LARGE SCALE GENOMIC DNA]</scope>
    <source>
        <strain evidence="1 2">CBS 277.49</strain>
    </source>
</reference>
<name>A0A168H204_MUCCL</name>
<dbReference type="AlphaFoldDB" id="A0A168H204"/>
<protein>
    <submittedName>
        <fullName evidence="1">Uncharacterized protein</fullName>
    </submittedName>
</protein>
<organism evidence="1 2">
    <name type="scientific">Mucor lusitanicus CBS 277.49</name>
    <dbReference type="NCBI Taxonomy" id="747725"/>
    <lineage>
        <taxon>Eukaryota</taxon>
        <taxon>Fungi</taxon>
        <taxon>Fungi incertae sedis</taxon>
        <taxon>Mucoromycota</taxon>
        <taxon>Mucoromycotina</taxon>
        <taxon>Mucoromycetes</taxon>
        <taxon>Mucorales</taxon>
        <taxon>Mucorineae</taxon>
        <taxon>Mucoraceae</taxon>
        <taxon>Mucor</taxon>
    </lineage>
</organism>